<evidence type="ECO:0000313" key="2">
    <source>
        <dbReference type="EMBL" id="PPA76231.1"/>
    </source>
</evidence>
<keyword evidence="1" id="KW-0472">Membrane</keyword>
<evidence type="ECO:0000313" key="3">
    <source>
        <dbReference type="Proteomes" id="UP000239990"/>
    </source>
</evidence>
<name>A0A2S5GTR8_9BURK</name>
<dbReference type="OrthoDB" id="8657564at2"/>
<accession>A0A2S5GTR8</accession>
<dbReference type="EMBL" id="PREU01000004">
    <property type="protein sequence ID" value="PPA76231.1"/>
    <property type="molecule type" value="Genomic_DNA"/>
</dbReference>
<dbReference type="Proteomes" id="UP000239990">
    <property type="component" value="Unassembled WGS sequence"/>
</dbReference>
<sequence length="190" mass="21320">MKSFAEIRRRLAALRQGNGGSPLRWHAQCWAERFGRGGLLALAALLVLIVHCVVVLWPEKGTLQMRALELNAELHACQPHVAPPGNDMDELRVQLRLDPDQRKLAVMEQLVRSGLLLVDIQYQGEDTIQGRLRRTSVDVTAVGSYQDLSAGLRKLTEEPLLRLESLSLDRQKPENMLVNVKMRLSMLGVV</sequence>
<keyword evidence="1" id="KW-0812">Transmembrane</keyword>
<feature type="transmembrane region" description="Helical" evidence="1">
    <location>
        <begin position="38"/>
        <end position="57"/>
    </location>
</feature>
<reference evidence="2 3" key="1">
    <citation type="submission" date="2018-02" db="EMBL/GenBank/DDBJ databases">
        <title>Draft Genome of Achromobacter spanius stain 6.</title>
        <authorList>
            <person name="Gunasekera T.S."/>
            <person name="Radwan O."/>
            <person name="Ruiz O.N."/>
        </authorList>
    </citation>
    <scope>NUCLEOTIDE SEQUENCE [LARGE SCALE GENOMIC DNA]</scope>
    <source>
        <strain evidence="2 3">6</strain>
    </source>
</reference>
<protein>
    <submittedName>
        <fullName evidence="2">Uncharacterized protein</fullName>
    </submittedName>
</protein>
<comment type="caution">
    <text evidence="2">The sequence shown here is derived from an EMBL/GenBank/DDBJ whole genome shotgun (WGS) entry which is preliminary data.</text>
</comment>
<dbReference type="RefSeq" id="WP_046803432.1">
    <property type="nucleotide sequence ID" value="NZ_PREU01000004.1"/>
</dbReference>
<gene>
    <name evidence="2" type="ORF">C4E15_11220</name>
</gene>
<keyword evidence="1" id="KW-1133">Transmembrane helix</keyword>
<organism evidence="2 3">
    <name type="scientific">Achromobacter spanius</name>
    <dbReference type="NCBI Taxonomy" id="217203"/>
    <lineage>
        <taxon>Bacteria</taxon>
        <taxon>Pseudomonadati</taxon>
        <taxon>Pseudomonadota</taxon>
        <taxon>Betaproteobacteria</taxon>
        <taxon>Burkholderiales</taxon>
        <taxon>Alcaligenaceae</taxon>
        <taxon>Achromobacter</taxon>
    </lineage>
</organism>
<evidence type="ECO:0000256" key="1">
    <source>
        <dbReference type="SAM" id="Phobius"/>
    </source>
</evidence>
<proteinExistence type="predicted"/>
<dbReference type="AlphaFoldDB" id="A0A2S5GTR8"/>